<sequence length="154" mass="17044">MSDMNSPPPPYYASEGAHGNQAAPEYTTLRPEEHPRMHPPPPPYTPCINANVNTNTNLTSYELTLQIYSDGFWQGPINTFEGADAIHIPEAILKQLCVPAKKLRIEKFAFSITNFDRQTVCSGLLNNVSNGAIRISDDGQMKVSVGIVKRNSVW</sequence>
<dbReference type="OrthoDB" id="10457021at2759"/>
<keyword evidence="3" id="KW-1185">Reference proteome</keyword>
<evidence type="ECO:0000313" key="2">
    <source>
        <dbReference type="EMBL" id="KAJ8068228.1"/>
    </source>
</evidence>
<gene>
    <name evidence="2" type="ORF">OCU04_003796</name>
</gene>
<protein>
    <submittedName>
        <fullName evidence="2">Uncharacterized protein</fullName>
    </submittedName>
</protein>
<evidence type="ECO:0000313" key="3">
    <source>
        <dbReference type="Proteomes" id="UP001152300"/>
    </source>
</evidence>
<evidence type="ECO:0000256" key="1">
    <source>
        <dbReference type="SAM" id="MobiDB-lite"/>
    </source>
</evidence>
<accession>A0A9X0ATK6</accession>
<comment type="caution">
    <text evidence="2">The sequence shown here is derived from an EMBL/GenBank/DDBJ whole genome shotgun (WGS) entry which is preliminary data.</text>
</comment>
<organism evidence="2 3">
    <name type="scientific">Sclerotinia nivalis</name>
    <dbReference type="NCBI Taxonomy" id="352851"/>
    <lineage>
        <taxon>Eukaryota</taxon>
        <taxon>Fungi</taxon>
        <taxon>Dikarya</taxon>
        <taxon>Ascomycota</taxon>
        <taxon>Pezizomycotina</taxon>
        <taxon>Leotiomycetes</taxon>
        <taxon>Helotiales</taxon>
        <taxon>Sclerotiniaceae</taxon>
        <taxon>Sclerotinia</taxon>
    </lineage>
</organism>
<name>A0A9X0ATK6_9HELO</name>
<feature type="compositionally biased region" description="Pro residues" evidence="1">
    <location>
        <begin position="1"/>
        <end position="11"/>
    </location>
</feature>
<dbReference type="EMBL" id="JAPEIS010000003">
    <property type="protein sequence ID" value="KAJ8068228.1"/>
    <property type="molecule type" value="Genomic_DNA"/>
</dbReference>
<proteinExistence type="predicted"/>
<dbReference type="Proteomes" id="UP001152300">
    <property type="component" value="Unassembled WGS sequence"/>
</dbReference>
<reference evidence="2" key="1">
    <citation type="submission" date="2022-11" db="EMBL/GenBank/DDBJ databases">
        <title>Genome Resource of Sclerotinia nivalis Strain SnTB1, a Plant Pathogen Isolated from American Ginseng.</title>
        <authorList>
            <person name="Fan S."/>
        </authorList>
    </citation>
    <scope>NUCLEOTIDE SEQUENCE</scope>
    <source>
        <strain evidence="2">SnTB1</strain>
    </source>
</reference>
<feature type="region of interest" description="Disordered" evidence="1">
    <location>
        <begin position="1"/>
        <end position="23"/>
    </location>
</feature>
<dbReference type="AlphaFoldDB" id="A0A9X0ATK6"/>